<name>A0A1I1VXG7_9BACT</name>
<accession>A0A1I1VXG7</accession>
<protein>
    <submittedName>
        <fullName evidence="1">Uncharacterized protein</fullName>
    </submittedName>
</protein>
<dbReference type="AlphaFoldDB" id="A0A1I1VXG7"/>
<evidence type="ECO:0000313" key="2">
    <source>
        <dbReference type="Proteomes" id="UP000199400"/>
    </source>
</evidence>
<proteinExistence type="predicted"/>
<gene>
    <name evidence="1" type="ORF">SAMN02745121_02040</name>
</gene>
<sequence length="161" mass="17697">MTLPRPISSKPPVTVLMRLPDGWSQQPGDRGEVTLRPVNEGAKLPYMEVLVSAENLEPSTMRQVLQRSVITPLKTSVPDVQVRRVITDAHRDHRFVLSLEIESALTEPSRYVETRCLAYVDSGGFAVELKGKAAMDDAKLVDVFEAACASLEVQALPAGDR</sequence>
<dbReference type="Proteomes" id="UP000199400">
    <property type="component" value="Unassembled WGS sequence"/>
</dbReference>
<organism evidence="1 2">
    <name type="scientific">Nannocystis exedens</name>
    <dbReference type="NCBI Taxonomy" id="54"/>
    <lineage>
        <taxon>Bacteria</taxon>
        <taxon>Pseudomonadati</taxon>
        <taxon>Myxococcota</taxon>
        <taxon>Polyangia</taxon>
        <taxon>Nannocystales</taxon>
        <taxon>Nannocystaceae</taxon>
        <taxon>Nannocystis</taxon>
    </lineage>
</organism>
<keyword evidence="2" id="KW-1185">Reference proteome</keyword>
<dbReference type="EMBL" id="FOMX01000005">
    <property type="protein sequence ID" value="SFD87459.1"/>
    <property type="molecule type" value="Genomic_DNA"/>
</dbReference>
<reference evidence="2" key="1">
    <citation type="submission" date="2016-10" db="EMBL/GenBank/DDBJ databases">
        <authorList>
            <person name="Varghese N."/>
            <person name="Submissions S."/>
        </authorList>
    </citation>
    <scope>NUCLEOTIDE SEQUENCE [LARGE SCALE GENOMIC DNA]</scope>
    <source>
        <strain evidence="2">ATCC 25963</strain>
    </source>
</reference>
<evidence type="ECO:0000313" key="1">
    <source>
        <dbReference type="EMBL" id="SFD87459.1"/>
    </source>
</evidence>